<evidence type="ECO:0000313" key="1">
    <source>
        <dbReference type="Proteomes" id="UP000887565"/>
    </source>
</evidence>
<evidence type="ECO:0000313" key="2">
    <source>
        <dbReference type="WBParaSite" id="nRc.2.0.1.t35451-RA"/>
    </source>
</evidence>
<sequence>MTNRRNPQQMADAKLSAHLLSKGVFITLLEEASSRKITEKQPIRMLEYYVSWLRSSSRVIQMIHYFTYVRISKNDAESHYYKILFIKNNAYEPVE</sequence>
<name>A0A915KBI3_ROMCU</name>
<dbReference type="Proteomes" id="UP000887565">
    <property type="component" value="Unplaced"/>
</dbReference>
<protein>
    <submittedName>
        <fullName evidence="2">Uncharacterized protein</fullName>
    </submittedName>
</protein>
<keyword evidence="1" id="KW-1185">Reference proteome</keyword>
<proteinExistence type="predicted"/>
<reference evidence="2" key="1">
    <citation type="submission" date="2022-11" db="UniProtKB">
        <authorList>
            <consortium name="WormBaseParasite"/>
        </authorList>
    </citation>
    <scope>IDENTIFICATION</scope>
</reference>
<dbReference type="AlphaFoldDB" id="A0A915KBI3"/>
<organism evidence="1 2">
    <name type="scientific">Romanomermis culicivorax</name>
    <name type="common">Nematode worm</name>
    <dbReference type="NCBI Taxonomy" id="13658"/>
    <lineage>
        <taxon>Eukaryota</taxon>
        <taxon>Metazoa</taxon>
        <taxon>Ecdysozoa</taxon>
        <taxon>Nematoda</taxon>
        <taxon>Enoplea</taxon>
        <taxon>Dorylaimia</taxon>
        <taxon>Mermithida</taxon>
        <taxon>Mermithoidea</taxon>
        <taxon>Mermithidae</taxon>
        <taxon>Romanomermis</taxon>
    </lineage>
</organism>
<dbReference type="WBParaSite" id="nRc.2.0.1.t35451-RA">
    <property type="protein sequence ID" value="nRc.2.0.1.t35451-RA"/>
    <property type="gene ID" value="nRc.2.0.1.g35451"/>
</dbReference>
<accession>A0A915KBI3</accession>